<feature type="compositionally biased region" description="Pro residues" evidence="1">
    <location>
        <begin position="149"/>
        <end position="164"/>
    </location>
</feature>
<feature type="region of interest" description="Disordered" evidence="1">
    <location>
        <begin position="233"/>
        <end position="253"/>
    </location>
</feature>
<dbReference type="AlphaFoldDB" id="A0A8H3UCE8"/>
<feature type="compositionally biased region" description="Basic and acidic residues" evidence="1">
    <location>
        <begin position="331"/>
        <end position="341"/>
    </location>
</feature>
<feature type="region of interest" description="Disordered" evidence="1">
    <location>
        <begin position="315"/>
        <end position="341"/>
    </location>
</feature>
<evidence type="ECO:0000313" key="3">
    <source>
        <dbReference type="Proteomes" id="UP000433883"/>
    </source>
</evidence>
<organism evidence="2 3">
    <name type="scientific">Venturia inaequalis</name>
    <name type="common">Apple scab fungus</name>
    <dbReference type="NCBI Taxonomy" id="5025"/>
    <lineage>
        <taxon>Eukaryota</taxon>
        <taxon>Fungi</taxon>
        <taxon>Dikarya</taxon>
        <taxon>Ascomycota</taxon>
        <taxon>Pezizomycotina</taxon>
        <taxon>Dothideomycetes</taxon>
        <taxon>Pleosporomycetidae</taxon>
        <taxon>Venturiales</taxon>
        <taxon>Venturiaceae</taxon>
        <taxon>Venturia</taxon>
    </lineage>
</organism>
<gene>
    <name evidence="2" type="ORF">BLS_006610</name>
</gene>
<proteinExistence type="predicted"/>
<feature type="compositionally biased region" description="Low complexity" evidence="1">
    <location>
        <begin position="244"/>
        <end position="253"/>
    </location>
</feature>
<evidence type="ECO:0000313" key="2">
    <source>
        <dbReference type="EMBL" id="KAE9967065.1"/>
    </source>
</evidence>
<reference evidence="2 3" key="1">
    <citation type="submission" date="2019-11" db="EMBL/GenBank/DDBJ databases">
        <title>Venturia inaequalis Genome Resource.</title>
        <authorList>
            <person name="Lichtner F.J."/>
        </authorList>
    </citation>
    <scope>NUCLEOTIDE SEQUENCE [LARGE SCALE GENOMIC DNA]</scope>
    <source>
        <strain evidence="2">Bline_iso_100314</strain>
    </source>
</reference>
<comment type="caution">
    <text evidence="2">The sequence shown here is derived from an EMBL/GenBank/DDBJ whole genome shotgun (WGS) entry which is preliminary data.</text>
</comment>
<feature type="region of interest" description="Disordered" evidence="1">
    <location>
        <begin position="13"/>
        <end position="219"/>
    </location>
</feature>
<protein>
    <submittedName>
        <fullName evidence="2">Uncharacterized protein</fullName>
    </submittedName>
</protein>
<evidence type="ECO:0000256" key="1">
    <source>
        <dbReference type="SAM" id="MobiDB-lite"/>
    </source>
</evidence>
<accession>A0A8H3UCE8</accession>
<sequence length="432" mass="47879">MANLALHAIAMGADKIPDKAFHAVPGGFFRPSDEENPLKKKKKKKREPEKNTDGARDSSHSRDRTNPPEKQRAEGGDRSTRNRDRDRKKAQHSYEDSESESDTTEDEEADIEQQPRRRNRKYRPSSQLDRGYSSDGNAMTHDQYRPLPGSAPPPANYFPPPPVAPVDEDLFQPKKYSPTEYGASPGERDQYYTDHPKEQQPYPAAFQEPPPPTAENMSTKRSMPADIEFARAQAPSPTPTTYLPQQPMPQVQPQTQQQMPFRSRPIGGGYIPHAEYMAPQTNRPYAAGAPPAFVPAPTFANGPAPRVFQPQPAGYPTQPSYIPPTDVGYKSTKERDRERTETTTAVVIAIDDPLDTPVVGTLDQPLSPLPVITIGATRAREATVIRSIEIAAAHEIVITRVGATAPVEPALARAVQNLRGLARWQEDSWAKN</sequence>
<dbReference type="EMBL" id="WNWQ01000490">
    <property type="protein sequence ID" value="KAE9967065.1"/>
    <property type="molecule type" value="Genomic_DNA"/>
</dbReference>
<name>A0A8H3UCE8_VENIN</name>
<feature type="compositionally biased region" description="Basic and acidic residues" evidence="1">
    <location>
        <begin position="46"/>
        <end position="95"/>
    </location>
</feature>
<feature type="compositionally biased region" description="Basic and acidic residues" evidence="1">
    <location>
        <begin position="186"/>
        <end position="198"/>
    </location>
</feature>
<feature type="compositionally biased region" description="Acidic residues" evidence="1">
    <location>
        <begin position="96"/>
        <end position="111"/>
    </location>
</feature>
<dbReference type="Proteomes" id="UP000433883">
    <property type="component" value="Unassembled WGS sequence"/>
</dbReference>